<evidence type="ECO:0000313" key="4">
    <source>
        <dbReference type="Proteomes" id="UP000800235"/>
    </source>
</evidence>
<feature type="chain" id="PRO_5040331316" evidence="1">
    <location>
        <begin position="22"/>
        <end position="729"/>
    </location>
</feature>
<sequence>MKTQGLLTALGILRTSTTASAQSCWRDTKCTGPLQPSFPGPWQTDIYAPPTRSVRPRRILSLPDARVIAQFPNPSSLVGNGSALVYDFGIEVGGIVRVNYTFSGGVGGGEAQLGLAFSESKNYIGEWSDASNGKFKGQDGASYGRIEGEGKGRYIMPDKDLRGGFRYLTLFLKASKITPSSTPLVLNITDIKLELSIQPTWPNLQSYQGYFHSSDELLNSIWYAGAYTLQTCSVPVHTGRQVPMLSNGWANNATMGPGDSILVDGAKRDRAVWPGDMGVAVGGLAVSTGDLESVRNALQVIFDWQNGDGSFPEAGPPLLQQNSDTYHMWTLIGTYNYMLYTNDTGFLIRNWPKYEYGLSYILKKVKPSSGLLHVTGTRDWARWAQGGNNSEANMLLYQTLTTASTLSLWHPSPKPAQSEKWSRLAESLYTSINTHLWDENHGAFKDNATDTKLYPQDANSLALAFNITYPNRTTSISDRLLENWSDIGPITPELPENISPFISSFELEGHFSLYKTSRALNLLRRTWGWYITNPNGTQSTLIEGYRADGTFGYRAERGYQNTPSYVSHSHGWSTGPTSSLTHHIAGISITSPLGKTWLIFPQLGDLSFAEAGFTTSLGKFRVAWQRVDAHDPSTPSNTSTFRDFAGYDVQIDMPLGTEGEVVLPFLEEGVETGVSTYEVSGVEGQGGRWRGDGRSWRRVIGGGRKQFSVRQIGEGEVPHYPHDHSQSRN</sequence>
<evidence type="ECO:0000259" key="2">
    <source>
        <dbReference type="Pfam" id="PF17389"/>
    </source>
</evidence>
<keyword evidence="1" id="KW-0732">Signal</keyword>
<comment type="caution">
    <text evidence="3">The sequence shown here is derived from an EMBL/GenBank/DDBJ whole genome shotgun (WGS) entry which is preliminary data.</text>
</comment>
<dbReference type="AlphaFoldDB" id="A0A9P4NIZ6"/>
<dbReference type="GO" id="GO:0005975">
    <property type="term" value="P:carbohydrate metabolic process"/>
    <property type="evidence" value="ECO:0007669"/>
    <property type="project" value="InterPro"/>
</dbReference>
<dbReference type="Pfam" id="PF17389">
    <property type="entry name" value="Bac_rhamnosid6H"/>
    <property type="match status" value="1"/>
</dbReference>
<keyword evidence="3" id="KW-0326">Glycosidase</keyword>
<dbReference type="SUPFAM" id="SSF48208">
    <property type="entry name" value="Six-hairpin glycosidases"/>
    <property type="match status" value="1"/>
</dbReference>
<dbReference type="InterPro" id="IPR008928">
    <property type="entry name" value="6-hairpin_glycosidase_sf"/>
</dbReference>
<proteinExistence type="predicted"/>
<evidence type="ECO:0000313" key="3">
    <source>
        <dbReference type="EMBL" id="KAF2423396.1"/>
    </source>
</evidence>
<protein>
    <submittedName>
        <fullName evidence="3">Six-hairpin glycosidase</fullName>
    </submittedName>
</protein>
<feature type="domain" description="Alpha-L-rhamnosidase six-hairpin glycosidase" evidence="2">
    <location>
        <begin position="259"/>
        <end position="480"/>
    </location>
</feature>
<accession>A0A9P4NIZ6</accession>
<keyword evidence="3" id="KW-0378">Hydrolase</keyword>
<evidence type="ECO:0000256" key="1">
    <source>
        <dbReference type="SAM" id="SignalP"/>
    </source>
</evidence>
<dbReference type="GO" id="GO:0016798">
    <property type="term" value="F:hydrolase activity, acting on glycosyl bonds"/>
    <property type="evidence" value="ECO:0007669"/>
    <property type="project" value="UniProtKB-KW"/>
</dbReference>
<name>A0A9P4NIZ6_9PEZI</name>
<dbReference type="Proteomes" id="UP000800235">
    <property type="component" value="Unassembled WGS sequence"/>
</dbReference>
<gene>
    <name evidence="3" type="ORF">EJ08DRAFT_689828</name>
</gene>
<dbReference type="InterPro" id="IPR035396">
    <property type="entry name" value="Bac_rhamnosid6H"/>
</dbReference>
<dbReference type="PANTHER" id="PTHR34987">
    <property type="entry name" value="C, PUTATIVE (AFU_ORTHOLOGUE AFUA_3G02880)-RELATED"/>
    <property type="match status" value="1"/>
</dbReference>
<dbReference type="EMBL" id="MU007082">
    <property type="protein sequence ID" value="KAF2423396.1"/>
    <property type="molecule type" value="Genomic_DNA"/>
</dbReference>
<dbReference type="Gene3D" id="1.50.10.10">
    <property type="match status" value="1"/>
</dbReference>
<dbReference type="PANTHER" id="PTHR34987:SF5">
    <property type="entry name" value="ALPHA-RHAMNOSIDASE"/>
    <property type="match status" value="1"/>
</dbReference>
<keyword evidence="4" id="KW-1185">Reference proteome</keyword>
<dbReference type="OrthoDB" id="10036721at2759"/>
<reference evidence="3" key="1">
    <citation type="journal article" date="2020" name="Stud. Mycol.">
        <title>101 Dothideomycetes genomes: a test case for predicting lifestyles and emergence of pathogens.</title>
        <authorList>
            <person name="Haridas S."/>
            <person name="Albert R."/>
            <person name="Binder M."/>
            <person name="Bloem J."/>
            <person name="Labutti K."/>
            <person name="Salamov A."/>
            <person name="Andreopoulos B."/>
            <person name="Baker S."/>
            <person name="Barry K."/>
            <person name="Bills G."/>
            <person name="Bluhm B."/>
            <person name="Cannon C."/>
            <person name="Castanera R."/>
            <person name="Culley D."/>
            <person name="Daum C."/>
            <person name="Ezra D."/>
            <person name="Gonzalez J."/>
            <person name="Henrissat B."/>
            <person name="Kuo A."/>
            <person name="Liang C."/>
            <person name="Lipzen A."/>
            <person name="Lutzoni F."/>
            <person name="Magnuson J."/>
            <person name="Mondo S."/>
            <person name="Nolan M."/>
            <person name="Ohm R."/>
            <person name="Pangilinan J."/>
            <person name="Park H.-J."/>
            <person name="Ramirez L."/>
            <person name="Alfaro M."/>
            <person name="Sun H."/>
            <person name="Tritt A."/>
            <person name="Yoshinaga Y."/>
            <person name="Zwiers L.-H."/>
            <person name="Turgeon B."/>
            <person name="Goodwin S."/>
            <person name="Spatafora J."/>
            <person name="Crous P."/>
            <person name="Grigoriev I."/>
        </authorList>
    </citation>
    <scope>NUCLEOTIDE SEQUENCE</scope>
    <source>
        <strain evidence="3">CBS 130266</strain>
    </source>
</reference>
<dbReference type="FunFam" id="1.50.10.10:FF:000052">
    <property type="entry name" value="Alpha-L-rhamnosidase B, putative"/>
    <property type="match status" value="1"/>
</dbReference>
<dbReference type="InterPro" id="IPR012341">
    <property type="entry name" value="6hp_glycosidase-like_sf"/>
</dbReference>
<feature type="signal peptide" evidence="1">
    <location>
        <begin position="1"/>
        <end position="21"/>
    </location>
</feature>
<organism evidence="3 4">
    <name type="scientific">Tothia fuscella</name>
    <dbReference type="NCBI Taxonomy" id="1048955"/>
    <lineage>
        <taxon>Eukaryota</taxon>
        <taxon>Fungi</taxon>
        <taxon>Dikarya</taxon>
        <taxon>Ascomycota</taxon>
        <taxon>Pezizomycotina</taxon>
        <taxon>Dothideomycetes</taxon>
        <taxon>Pleosporomycetidae</taxon>
        <taxon>Venturiales</taxon>
        <taxon>Cylindrosympodiaceae</taxon>
        <taxon>Tothia</taxon>
    </lineage>
</organism>
<dbReference type="Gene3D" id="2.60.420.10">
    <property type="entry name" value="Maltose phosphorylase, domain 3"/>
    <property type="match status" value="1"/>
</dbReference>